<keyword evidence="4 5" id="KW-0472">Membrane</keyword>
<dbReference type="InterPro" id="IPR017452">
    <property type="entry name" value="GPCR_Rhodpsn_7TM"/>
</dbReference>
<evidence type="ECO:0000256" key="4">
    <source>
        <dbReference type="ARBA" id="ARBA00023136"/>
    </source>
</evidence>
<organism evidence="8">
    <name type="scientific">Strongyloides stercoralis</name>
    <name type="common">Threadworm</name>
    <dbReference type="NCBI Taxonomy" id="6248"/>
    <lineage>
        <taxon>Eukaryota</taxon>
        <taxon>Metazoa</taxon>
        <taxon>Ecdysozoa</taxon>
        <taxon>Nematoda</taxon>
        <taxon>Chromadorea</taxon>
        <taxon>Rhabditida</taxon>
        <taxon>Tylenchina</taxon>
        <taxon>Panagrolaimomorpha</taxon>
        <taxon>Strongyloidoidea</taxon>
        <taxon>Strongyloididae</taxon>
        <taxon>Strongyloides</taxon>
    </lineage>
</organism>
<feature type="transmembrane region" description="Helical" evidence="5">
    <location>
        <begin position="166"/>
        <end position="186"/>
    </location>
</feature>
<dbReference type="WBParaSite" id="SSTP_0000737200.1">
    <property type="protein sequence ID" value="SSTP_0000737200.1"/>
    <property type="gene ID" value="SSTP_0000737200"/>
</dbReference>
<reference evidence="8" key="1">
    <citation type="submission" date="2015-08" db="UniProtKB">
        <authorList>
            <consortium name="WormBaseParasite"/>
        </authorList>
    </citation>
    <scope>IDENTIFICATION</scope>
</reference>
<evidence type="ECO:0000256" key="2">
    <source>
        <dbReference type="ARBA" id="ARBA00022692"/>
    </source>
</evidence>
<evidence type="ECO:0000256" key="5">
    <source>
        <dbReference type="SAM" id="Phobius"/>
    </source>
</evidence>
<evidence type="ECO:0000256" key="3">
    <source>
        <dbReference type="ARBA" id="ARBA00022989"/>
    </source>
</evidence>
<dbReference type="Proteomes" id="UP000035681">
    <property type="component" value="Unplaced"/>
</dbReference>
<evidence type="ECO:0000256" key="1">
    <source>
        <dbReference type="ARBA" id="ARBA00004370"/>
    </source>
</evidence>
<keyword evidence="2 5" id="KW-0812">Transmembrane</keyword>
<dbReference type="SUPFAM" id="SSF81321">
    <property type="entry name" value="Family A G protein-coupled receptor-like"/>
    <property type="match status" value="1"/>
</dbReference>
<evidence type="ECO:0000313" key="7">
    <source>
        <dbReference type="Proteomes" id="UP000035681"/>
    </source>
</evidence>
<feature type="domain" description="G-protein coupled receptors family 1 profile" evidence="6">
    <location>
        <begin position="51"/>
        <end position="373"/>
    </location>
</feature>
<name>A0A0K0ED08_STRER</name>
<dbReference type="PROSITE" id="PS50262">
    <property type="entry name" value="G_PROTEIN_RECEP_F1_2"/>
    <property type="match status" value="1"/>
</dbReference>
<dbReference type="WBParaSite" id="TCONS_00006822.p1">
    <property type="protein sequence ID" value="TCONS_00006822.p1"/>
    <property type="gene ID" value="XLOC_004926"/>
</dbReference>
<proteinExistence type="predicted"/>
<dbReference type="PANTHER" id="PTHR46641:SF2">
    <property type="entry name" value="FMRFAMIDE RECEPTOR"/>
    <property type="match status" value="1"/>
</dbReference>
<protein>
    <submittedName>
        <fullName evidence="8 9">G_PROTEIN_RECEP_F1_2 domain-containing protein</fullName>
    </submittedName>
</protein>
<evidence type="ECO:0000259" key="6">
    <source>
        <dbReference type="PROSITE" id="PS50262"/>
    </source>
</evidence>
<dbReference type="InterPro" id="IPR052954">
    <property type="entry name" value="GPCR-Ligand_Int"/>
</dbReference>
<accession>A0A0K0ED08</accession>
<evidence type="ECO:0000313" key="9">
    <source>
        <dbReference type="WBParaSite" id="TCONS_00006822.p1"/>
    </source>
</evidence>
<sequence length="449" mass="52838">MKGISNIINSTDCILMNETSTNAQLFFWAIHKFANIGRSLALFQLAIIMFTNIFQMFYASKHVNFRRNYRFIIFNTVSDIIMASVMIISFYFQSCFIFYLNCNKKEIINPFNCKSTSSKNVNNTLSFLSNTAIMSNTWAIVIISCDRLRAIKYPLKVKRNGLLKNTRSLIGIIVLIIILSNISRYWESNIVFNKIINSTLISSNNEYLQNFYYVRIIFMTIRIFIHILLPSLILIITNIMLINHIKSRKKTFEKVKWNLISKSFEIDKSKNQKKNKFWSLFLPCKNNSKENRITINIIFMITIHIISFTPTTLYNIYFEIILPISKIYSNFHLPSWDAILSYEDQPDFKLRKDIAYIPIFIFFIGKMINTFLMSNISDFILKNYKKFFLWKLLYKRKSSNTSIVKKNTLESQHKVTKVYYSSIKQLNGDEVLNVELCSYKTINNKKSTN</sequence>
<feature type="transmembrane region" description="Helical" evidence="5">
    <location>
        <begin position="354"/>
        <end position="376"/>
    </location>
</feature>
<feature type="transmembrane region" description="Helical" evidence="5">
    <location>
        <begin position="295"/>
        <end position="317"/>
    </location>
</feature>
<dbReference type="Gene3D" id="1.20.1070.10">
    <property type="entry name" value="Rhodopsin 7-helix transmembrane proteins"/>
    <property type="match status" value="1"/>
</dbReference>
<comment type="subcellular location">
    <subcellularLocation>
        <location evidence="1">Membrane</location>
    </subcellularLocation>
</comment>
<dbReference type="PANTHER" id="PTHR46641">
    <property type="entry name" value="FMRFAMIDE RECEPTOR-RELATED"/>
    <property type="match status" value="1"/>
</dbReference>
<evidence type="ECO:0000313" key="8">
    <source>
        <dbReference type="WBParaSite" id="SSTP_0000737200.1"/>
    </source>
</evidence>
<feature type="transmembrane region" description="Helical" evidence="5">
    <location>
        <begin position="41"/>
        <end position="59"/>
    </location>
</feature>
<feature type="transmembrane region" description="Helical" evidence="5">
    <location>
        <begin position="71"/>
        <end position="92"/>
    </location>
</feature>
<keyword evidence="3 5" id="KW-1133">Transmembrane helix</keyword>
<dbReference type="AlphaFoldDB" id="A0A0K0ED08"/>
<feature type="transmembrane region" description="Helical" evidence="5">
    <location>
        <begin position="212"/>
        <end position="241"/>
    </location>
</feature>
<dbReference type="GO" id="GO:0016020">
    <property type="term" value="C:membrane"/>
    <property type="evidence" value="ECO:0007669"/>
    <property type="project" value="UniProtKB-SubCell"/>
</dbReference>
<keyword evidence="7" id="KW-1185">Reference proteome</keyword>
<feature type="transmembrane region" description="Helical" evidence="5">
    <location>
        <begin position="127"/>
        <end position="145"/>
    </location>
</feature>